<dbReference type="Pfam" id="PF03446">
    <property type="entry name" value="NAD_binding_2"/>
    <property type="match status" value="1"/>
</dbReference>
<keyword evidence="1" id="KW-0560">Oxidoreductase</keyword>
<keyword evidence="7" id="KW-1185">Reference proteome</keyword>
<evidence type="ECO:0000256" key="2">
    <source>
        <dbReference type="ARBA" id="ARBA00023027"/>
    </source>
</evidence>
<evidence type="ECO:0000256" key="1">
    <source>
        <dbReference type="ARBA" id="ARBA00023002"/>
    </source>
</evidence>
<evidence type="ECO:0000256" key="3">
    <source>
        <dbReference type="PIRSR" id="PIRSR000103-1"/>
    </source>
</evidence>
<dbReference type="InterPro" id="IPR006115">
    <property type="entry name" value="6PGDH_NADP-bd"/>
</dbReference>
<keyword evidence="2" id="KW-0520">NAD</keyword>
<dbReference type="Gene3D" id="3.40.50.720">
    <property type="entry name" value="NAD(P)-binding Rossmann-like Domain"/>
    <property type="match status" value="1"/>
</dbReference>
<feature type="domain" description="3-hydroxyisobutyrate dehydrogenase-like NAD-binding" evidence="5">
    <location>
        <begin position="169"/>
        <end position="286"/>
    </location>
</feature>
<dbReference type="PIRSF" id="PIRSF000103">
    <property type="entry name" value="HIBADH"/>
    <property type="match status" value="1"/>
</dbReference>
<dbReference type="RefSeq" id="WP_141461481.1">
    <property type="nucleotide sequence ID" value="NZ_CP038141.1"/>
</dbReference>
<reference evidence="6 7" key="1">
    <citation type="submission" date="2019-03" db="EMBL/GenBank/DDBJ databases">
        <title>The complete genome sequence of Swingsia samuiensis NBRC107927(T).</title>
        <authorList>
            <person name="Chua K.-O."/>
            <person name="Chan K.-G."/>
            <person name="See-Too W.-S."/>
        </authorList>
    </citation>
    <scope>NUCLEOTIDE SEQUENCE [LARGE SCALE GENOMIC DNA]</scope>
    <source>
        <strain evidence="6 7">AH83</strain>
    </source>
</reference>
<dbReference type="InterPro" id="IPR051265">
    <property type="entry name" value="HIBADH-related_NP60_sf"/>
</dbReference>
<name>A0A4Y6UMB1_9PROT</name>
<dbReference type="InterPro" id="IPR002204">
    <property type="entry name" value="3-OH-isobutyrate_DH-rel_CS"/>
</dbReference>
<evidence type="ECO:0000313" key="7">
    <source>
        <dbReference type="Proteomes" id="UP000316313"/>
    </source>
</evidence>
<dbReference type="KEGG" id="ssam:E3D00_07875"/>
<dbReference type="OrthoDB" id="9812907at2"/>
<gene>
    <name evidence="6" type="ORF">E3D00_07875</name>
</gene>
<organism evidence="6 7">
    <name type="scientific">Swingsia samuiensis</name>
    <dbReference type="NCBI Taxonomy" id="1293412"/>
    <lineage>
        <taxon>Bacteria</taxon>
        <taxon>Pseudomonadati</taxon>
        <taxon>Pseudomonadota</taxon>
        <taxon>Alphaproteobacteria</taxon>
        <taxon>Acetobacterales</taxon>
        <taxon>Acetobacteraceae</taxon>
        <taxon>Swingsia</taxon>
    </lineage>
</organism>
<evidence type="ECO:0000259" key="4">
    <source>
        <dbReference type="Pfam" id="PF03446"/>
    </source>
</evidence>
<dbReference type="Proteomes" id="UP000316313">
    <property type="component" value="Chromosome"/>
</dbReference>
<dbReference type="InterPro" id="IPR013328">
    <property type="entry name" value="6PGD_dom2"/>
</dbReference>
<dbReference type="InterPro" id="IPR008927">
    <property type="entry name" value="6-PGluconate_DH-like_C_sf"/>
</dbReference>
<feature type="domain" description="6-phosphogluconate dehydrogenase NADP-binding" evidence="4">
    <location>
        <begin position="4"/>
        <end position="163"/>
    </location>
</feature>
<dbReference type="InterPro" id="IPR029154">
    <property type="entry name" value="HIBADH-like_NADP-bd"/>
</dbReference>
<dbReference type="GO" id="GO:0051287">
    <property type="term" value="F:NAD binding"/>
    <property type="evidence" value="ECO:0007669"/>
    <property type="project" value="InterPro"/>
</dbReference>
<dbReference type="PANTHER" id="PTHR43580">
    <property type="entry name" value="OXIDOREDUCTASE GLYR1-RELATED"/>
    <property type="match status" value="1"/>
</dbReference>
<dbReference type="Pfam" id="PF14833">
    <property type="entry name" value="NAD_binding_11"/>
    <property type="match status" value="1"/>
</dbReference>
<protein>
    <submittedName>
        <fullName evidence="6">NAD(P)-dependent oxidoreductase</fullName>
    </submittedName>
</protein>
<dbReference type="GO" id="GO:0016054">
    <property type="term" value="P:organic acid catabolic process"/>
    <property type="evidence" value="ECO:0007669"/>
    <property type="project" value="UniProtKB-ARBA"/>
</dbReference>
<dbReference type="InterPro" id="IPR015815">
    <property type="entry name" value="HIBADH-related"/>
</dbReference>
<dbReference type="EMBL" id="CP038141">
    <property type="protein sequence ID" value="QDH17487.1"/>
    <property type="molecule type" value="Genomic_DNA"/>
</dbReference>
<evidence type="ECO:0000259" key="5">
    <source>
        <dbReference type="Pfam" id="PF14833"/>
    </source>
</evidence>
<sequence length="301" mass="32955">MTQKIGFIGLGAMGHAMAGRLMDAGYILVVYNRTKEKADDLVKRGAIFADTPASVAQQTDIVFSMMFDDASTEEATFGKDGLATTLKEGGIHVCCSTLSLGQARRLLEQHTQRGQKYVSANVLGRPPAAQAGELFVMVAGEEEAQKHLEPYFKTFGSRIFNVGSDPVQANLVKLSLNFMIYSTIEQMSEVFALNEKAGIDPKTIFEIMTNSFYTAPVHKNYGKLMVEHQYDNAGAPVTLGLKDTKMFMDAGADYAVPLPYASVVRDRLLSAISAGDANRDFVVMLERVRQEGGLKKENTEK</sequence>
<dbReference type="PROSITE" id="PS00895">
    <property type="entry name" value="3_HYDROXYISOBUT_DH"/>
    <property type="match status" value="1"/>
</dbReference>
<dbReference type="GO" id="GO:0016491">
    <property type="term" value="F:oxidoreductase activity"/>
    <property type="evidence" value="ECO:0007669"/>
    <property type="project" value="UniProtKB-KW"/>
</dbReference>
<dbReference type="AlphaFoldDB" id="A0A4Y6UMB1"/>
<dbReference type="SUPFAM" id="SSF51735">
    <property type="entry name" value="NAD(P)-binding Rossmann-fold domains"/>
    <property type="match status" value="1"/>
</dbReference>
<dbReference type="PANTHER" id="PTHR43580:SF2">
    <property type="entry name" value="CYTOKINE-LIKE NUCLEAR FACTOR N-PAC"/>
    <property type="match status" value="1"/>
</dbReference>
<dbReference type="SUPFAM" id="SSF48179">
    <property type="entry name" value="6-phosphogluconate dehydrogenase C-terminal domain-like"/>
    <property type="match status" value="1"/>
</dbReference>
<accession>A0A4Y6UMB1</accession>
<evidence type="ECO:0000313" key="6">
    <source>
        <dbReference type="EMBL" id="QDH17487.1"/>
    </source>
</evidence>
<dbReference type="Gene3D" id="1.10.1040.10">
    <property type="entry name" value="N-(1-d-carboxylethyl)-l-norvaline Dehydrogenase, domain 2"/>
    <property type="match status" value="1"/>
</dbReference>
<dbReference type="GO" id="GO:0050661">
    <property type="term" value="F:NADP binding"/>
    <property type="evidence" value="ECO:0007669"/>
    <property type="project" value="InterPro"/>
</dbReference>
<proteinExistence type="predicted"/>
<dbReference type="InterPro" id="IPR036291">
    <property type="entry name" value="NAD(P)-bd_dom_sf"/>
</dbReference>
<feature type="active site" evidence="3">
    <location>
        <position position="173"/>
    </location>
</feature>